<accession>A0A7N0V6B0</accession>
<dbReference type="Gene3D" id="3.40.50.720">
    <property type="entry name" value="NAD(P)-binding Rossmann-like Domain"/>
    <property type="match status" value="1"/>
</dbReference>
<dbReference type="Pfam" id="PF01370">
    <property type="entry name" value="Epimerase"/>
    <property type="match status" value="1"/>
</dbReference>
<sequence length="344" mass="37438">MVNGSSTVRVCVTGGAGYIGSWLVKKLLTGGYVVHATLRNLGEASKVDFLKSLPGADARLFLFEADIYSPDEFDAAIRGCQYVFHVATPMQHTSDSTEFKDTIEAAVAGVRTIANACIRSQTVKRLIYTASTMSTSPLKEDGSGHKSCFDESCWTPLNLIDLSFDYCNEFTLGYTASKTQAEKEALRFNERKDCGLEVVSLACGLVGGDTVLAYAPFTMQVILSPLTGNLGLYNGLAFMQEVVGSIPLVHIDDVCEAHIFCMERESMKGRFICAVGDPTIGDIANHYQQNFPQAKIAQEFMRGSNRRSKLGSGELKSMGFEYKYDVAKTLDDNAKAGLRLGALT</sequence>
<proteinExistence type="predicted"/>
<evidence type="ECO:0000256" key="2">
    <source>
        <dbReference type="ARBA" id="ARBA00023002"/>
    </source>
</evidence>
<dbReference type="InterPro" id="IPR050425">
    <property type="entry name" value="NAD(P)_dehydrat-like"/>
</dbReference>
<dbReference type="GO" id="GO:0016616">
    <property type="term" value="F:oxidoreductase activity, acting on the CH-OH group of donors, NAD or NADP as acceptor"/>
    <property type="evidence" value="ECO:0007669"/>
    <property type="project" value="TreeGrafter"/>
</dbReference>
<dbReference type="Gramene" id="Kaladp0101s0227.1.v1.1">
    <property type="protein sequence ID" value="Kaladp0101s0227.1.v1.1"/>
    <property type="gene ID" value="Kaladp0101s0227.v1.1"/>
</dbReference>
<evidence type="ECO:0000256" key="1">
    <source>
        <dbReference type="ARBA" id="ARBA00022857"/>
    </source>
</evidence>
<protein>
    <recommendedName>
        <fullName evidence="3">NAD-dependent epimerase/dehydratase domain-containing protein</fullName>
    </recommendedName>
</protein>
<reference evidence="4" key="1">
    <citation type="submission" date="2021-01" db="UniProtKB">
        <authorList>
            <consortium name="EnsemblPlants"/>
        </authorList>
    </citation>
    <scope>IDENTIFICATION</scope>
</reference>
<keyword evidence="2" id="KW-0560">Oxidoreductase</keyword>
<dbReference type="PANTHER" id="PTHR10366">
    <property type="entry name" value="NAD DEPENDENT EPIMERASE/DEHYDRATASE"/>
    <property type="match status" value="1"/>
</dbReference>
<dbReference type="PANTHER" id="PTHR10366:SF809">
    <property type="entry name" value="ANTHOCYANIDIN REDUCTASE"/>
    <property type="match status" value="1"/>
</dbReference>
<dbReference type="Proteomes" id="UP000594263">
    <property type="component" value="Unplaced"/>
</dbReference>
<name>A0A7N0V6B0_KALFE</name>
<dbReference type="AlphaFoldDB" id="A0A7N0V6B0"/>
<keyword evidence="5" id="KW-1185">Reference proteome</keyword>
<dbReference type="InterPro" id="IPR001509">
    <property type="entry name" value="Epimerase_deHydtase"/>
</dbReference>
<dbReference type="FunFam" id="3.40.50.720:FF:000645">
    <property type="entry name" value="Anthocyanidin reductase ((2S)-flavan-3-ol-forming)"/>
    <property type="match status" value="1"/>
</dbReference>
<dbReference type="OMA" id="WTNVDVA"/>
<evidence type="ECO:0000313" key="4">
    <source>
        <dbReference type="EnsemblPlants" id="Kaladp0101s0227.1.v1.1"/>
    </source>
</evidence>
<dbReference type="CDD" id="cd08958">
    <property type="entry name" value="FR_SDR_e"/>
    <property type="match status" value="1"/>
</dbReference>
<keyword evidence="1" id="KW-0521">NADP</keyword>
<dbReference type="InterPro" id="IPR036291">
    <property type="entry name" value="NAD(P)-bd_dom_sf"/>
</dbReference>
<dbReference type="EnsemblPlants" id="Kaladp0101s0227.1.v1.1">
    <property type="protein sequence ID" value="Kaladp0101s0227.1.v1.1"/>
    <property type="gene ID" value="Kaladp0101s0227.v1.1"/>
</dbReference>
<evidence type="ECO:0000259" key="3">
    <source>
        <dbReference type="Pfam" id="PF01370"/>
    </source>
</evidence>
<evidence type="ECO:0000313" key="5">
    <source>
        <dbReference type="Proteomes" id="UP000594263"/>
    </source>
</evidence>
<dbReference type="SUPFAM" id="SSF51735">
    <property type="entry name" value="NAD(P)-binding Rossmann-fold domains"/>
    <property type="match status" value="1"/>
</dbReference>
<organism evidence="4 5">
    <name type="scientific">Kalanchoe fedtschenkoi</name>
    <name type="common">Lavender scallops</name>
    <name type="synonym">South American air plant</name>
    <dbReference type="NCBI Taxonomy" id="63787"/>
    <lineage>
        <taxon>Eukaryota</taxon>
        <taxon>Viridiplantae</taxon>
        <taxon>Streptophyta</taxon>
        <taxon>Embryophyta</taxon>
        <taxon>Tracheophyta</taxon>
        <taxon>Spermatophyta</taxon>
        <taxon>Magnoliopsida</taxon>
        <taxon>eudicotyledons</taxon>
        <taxon>Gunneridae</taxon>
        <taxon>Pentapetalae</taxon>
        <taxon>Saxifragales</taxon>
        <taxon>Crassulaceae</taxon>
        <taxon>Kalanchoe</taxon>
    </lineage>
</organism>
<feature type="domain" description="NAD-dependent epimerase/dehydratase" evidence="3">
    <location>
        <begin position="10"/>
        <end position="264"/>
    </location>
</feature>